<sequence>MAPNYHLLPENYTDTTCLWVFGYGSLLWKPNFEYSTLEIGHVKGYVRRFWQGNTTHRGVPGKPGRVATLVKQDEGVTWGMAFLLKGEAQILDALSHLNTRECQLGGYTIHSTTFHPRKGSEHEVVVFTATPGCLNYMGPAPMATIASEILCSRGLSGHNLEYLFRLAETVRRLIPEDEDEHLFELEAATKKMLRRLSCRTPSQEMFAIPVKHSEESNNSLSKWPSTQPTLQGQMLTKSH</sequence>
<dbReference type="PANTHER" id="PTHR12192:SF26">
    <property type="entry name" value="GLUTATHIONE-SPECIFIC GAMMA-GLUTAMYLCYCLOTRANSFERASE 1"/>
    <property type="match status" value="1"/>
</dbReference>
<organism evidence="6 7">
    <name type="scientific">Acanthaster planci</name>
    <name type="common">Crown-of-thorns starfish</name>
    <dbReference type="NCBI Taxonomy" id="133434"/>
    <lineage>
        <taxon>Eukaryota</taxon>
        <taxon>Metazoa</taxon>
        <taxon>Echinodermata</taxon>
        <taxon>Eleutherozoa</taxon>
        <taxon>Asterozoa</taxon>
        <taxon>Asteroidea</taxon>
        <taxon>Valvatacea</taxon>
        <taxon>Valvatida</taxon>
        <taxon>Acanthasteridae</taxon>
        <taxon>Acanthaster</taxon>
    </lineage>
</organism>
<dbReference type="Gene3D" id="3.10.490.10">
    <property type="entry name" value="Gamma-glutamyl cyclotransferase-like"/>
    <property type="match status" value="1"/>
</dbReference>
<dbReference type="Proteomes" id="UP000694845">
    <property type="component" value="Unplaced"/>
</dbReference>
<dbReference type="CTD" id="79094"/>
<feature type="region of interest" description="Disordered" evidence="5">
    <location>
        <begin position="212"/>
        <end position="239"/>
    </location>
</feature>
<dbReference type="EC" id="4.3.2.7" evidence="2"/>
<dbReference type="GO" id="GO:0005737">
    <property type="term" value="C:cytoplasm"/>
    <property type="evidence" value="ECO:0007669"/>
    <property type="project" value="TreeGrafter"/>
</dbReference>
<dbReference type="GeneID" id="110975255"/>
<name>A0A8B7XTD6_ACAPL</name>
<dbReference type="KEGG" id="aplc:110975255"/>
<proteinExistence type="inferred from homology"/>
<reference evidence="7" key="1">
    <citation type="submission" date="2025-08" db="UniProtKB">
        <authorList>
            <consortium name="RefSeq"/>
        </authorList>
    </citation>
    <scope>IDENTIFICATION</scope>
</reference>
<dbReference type="PANTHER" id="PTHR12192">
    <property type="entry name" value="CATION TRANSPORT PROTEIN CHAC-RELATED"/>
    <property type="match status" value="1"/>
</dbReference>
<keyword evidence="6" id="KW-1185">Reference proteome</keyword>
<comment type="catalytic activity">
    <reaction evidence="4">
        <text>glutathione = L-cysteinylglycine + 5-oxo-L-proline</text>
        <dbReference type="Rhea" id="RHEA:47724"/>
        <dbReference type="ChEBI" id="CHEBI:57925"/>
        <dbReference type="ChEBI" id="CHEBI:58402"/>
        <dbReference type="ChEBI" id="CHEBI:61694"/>
        <dbReference type="EC" id="4.3.2.7"/>
    </reaction>
</comment>
<dbReference type="OrthoDB" id="1933483at2759"/>
<dbReference type="SUPFAM" id="SSF110857">
    <property type="entry name" value="Gamma-glutamyl cyclotransferase-like"/>
    <property type="match status" value="1"/>
</dbReference>
<dbReference type="AlphaFoldDB" id="A0A8B7XTD6"/>
<evidence type="ECO:0000256" key="1">
    <source>
        <dbReference type="ARBA" id="ARBA00009662"/>
    </source>
</evidence>
<evidence type="ECO:0000313" key="6">
    <source>
        <dbReference type="Proteomes" id="UP000694845"/>
    </source>
</evidence>
<accession>A0A8B7XTD6</accession>
<dbReference type="CDD" id="cd06661">
    <property type="entry name" value="GGCT_like"/>
    <property type="match status" value="1"/>
</dbReference>
<dbReference type="GO" id="GO:0006751">
    <property type="term" value="P:glutathione catabolic process"/>
    <property type="evidence" value="ECO:0007669"/>
    <property type="project" value="InterPro"/>
</dbReference>
<dbReference type="RefSeq" id="XP_022083275.1">
    <property type="nucleotide sequence ID" value="XM_022227583.1"/>
</dbReference>
<evidence type="ECO:0000313" key="7">
    <source>
        <dbReference type="RefSeq" id="XP_022083275.1"/>
    </source>
</evidence>
<dbReference type="Pfam" id="PF04752">
    <property type="entry name" value="ChaC"/>
    <property type="match status" value="1"/>
</dbReference>
<dbReference type="InterPro" id="IPR013024">
    <property type="entry name" value="GGCT-like"/>
</dbReference>
<comment type="similarity">
    <text evidence="1">Belongs to the gamma-glutamylcyclotransferase family. ChaC subfamily.</text>
</comment>
<dbReference type="InterPro" id="IPR006840">
    <property type="entry name" value="ChaC"/>
</dbReference>
<evidence type="ECO:0000256" key="4">
    <source>
        <dbReference type="ARBA" id="ARBA00048073"/>
    </source>
</evidence>
<dbReference type="GO" id="GO:0061928">
    <property type="term" value="F:glutathione specific gamma-glutamylcyclotransferase activity"/>
    <property type="evidence" value="ECO:0007669"/>
    <property type="project" value="UniProtKB-EC"/>
</dbReference>
<feature type="compositionally biased region" description="Polar residues" evidence="5">
    <location>
        <begin position="216"/>
        <end position="239"/>
    </location>
</feature>
<evidence type="ECO:0000256" key="2">
    <source>
        <dbReference type="ARBA" id="ARBA00012344"/>
    </source>
</evidence>
<protein>
    <recommendedName>
        <fullName evidence="2">glutathione-specific gamma-glutamylcyclotransferase</fullName>
        <ecNumber evidence="2">4.3.2.7</ecNumber>
    </recommendedName>
</protein>
<dbReference type="OMA" id="HRALKMW"/>
<gene>
    <name evidence="7" type="primary">LOC110975255</name>
</gene>
<keyword evidence="3" id="KW-0456">Lyase</keyword>
<evidence type="ECO:0000256" key="5">
    <source>
        <dbReference type="SAM" id="MobiDB-lite"/>
    </source>
</evidence>
<dbReference type="InterPro" id="IPR036568">
    <property type="entry name" value="GGCT-like_sf"/>
</dbReference>
<evidence type="ECO:0000256" key="3">
    <source>
        <dbReference type="ARBA" id="ARBA00023239"/>
    </source>
</evidence>